<proteinExistence type="predicted"/>
<dbReference type="EMBL" id="UOFR01000075">
    <property type="protein sequence ID" value="VAX00349.1"/>
    <property type="molecule type" value="Genomic_DNA"/>
</dbReference>
<sequence>MVKGTQVGVFFDGTGNSKENDVDKGSETNIGKLFELYDKRDSDNNINNQAFYIRDVHNRVR</sequence>
<name>A0A3B1A3N7_9ZZZZ</name>
<evidence type="ECO:0000313" key="1">
    <source>
        <dbReference type="EMBL" id="VAX00349.1"/>
    </source>
</evidence>
<gene>
    <name evidence="1" type="ORF">MNBD_GAMMA21-658</name>
</gene>
<organism evidence="1">
    <name type="scientific">hydrothermal vent metagenome</name>
    <dbReference type="NCBI Taxonomy" id="652676"/>
    <lineage>
        <taxon>unclassified sequences</taxon>
        <taxon>metagenomes</taxon>
        <taxon>ecological metagenomes</taxon>
    </lineage>
</organism>
<accession>A0A3B1A3N7</accession>
<dbReference type="AlphaFoldDB" id="A0A3B1A3N7"/>
<protein>
    <submittedName>
        <fullName evidence="1">Uncharacterized protein</fullName>
    </submittedName>
</protein>
<reference evidence="1" key="1">
    <citation type="submission" date="2018-06" db="EMBL/GenBank/DDBJ databases">
        <authorList>
            <person name="Zhirakovskaya E."/>
        </authorList>
    </citation>
    <scope>NUCLEOTIDE SEQUENCE</scope>
</reference>